<protein>
    <submittedName>
        <fullName evidence="2">Glycosyl transferase family protein</fullName>
        <ecNumber evidence="2">2.4.-.-</ecNumber>
    </submittedName>
</protein>
<dbReference type="EC" id="2.4.-.-" evidence="2"/>
<accession>C0QAN4</accession>
<evidence type="ECO:0000259" key="1">
    <source>
        <dbReference type="Pfam" id="PF00535"/>
    </source>
</evidence>
<dbReference type="OrthoDB" id="5291101at2"/>
<proteinExistence type="predicted"/>
<feature type="domain" description="Glycosyltransferase 2-like" evidence="1">
    <location>
        <begin position="11"/>
        <end position="166"/>
    </location>
</feature>
<evidence type="ECO:0000313" key="2">
    <source>
        <dbReference type="EMBL" id="ACN16817.1"/>
    </source>
</evidence>
<dbReference type="EMBL" id="CP001087">
    <property type="protein sequence ID" value="ACN16817.1"/>
    <property type="molecule type" value="Genomic_DNA"/>
</dbReference>
<keyword evidence="3" id="KW-1185">Reference proteome</keyword>
<sequence length="282" mass="31935">MENKQQHPLVSAIIPTFNRGWILREAIQSVIDQTYQPMEIIVVDDGSTDETPSLLHAFGQQIRVITQENRGVSAARNLGIRASRGELIALLDSDDLWTPEKIDRQVAFFNDHPDAMICQTQEIWIRNGKRVNPKNKHKKRGGMIFEPSLELCLVSPSAVMMHRTLFDLKGFFDERLPACEDYDLWLRISTTHPIHLMDQACTIKRGGHDDQLSGHHSLDRYRIAAIEKLLDTDALTPEQRRAAVKVFQEKTAIYGQGCIKRGKIDLGKHYLAKGKKGYAPGA</sequence>
<evidence type="ECO:0000313" key="3">
    <source>
        <dbReference type="Proteomes" id="UP000000442"/>
    </source>
</evidence>
<keyword evidence="2" id="KW-0328">Glycosyltransferase</keyword>
<dbReference type="Proteomes" id="UP000000442">
    <property type="component" value="Chromosome"/>
</dbReference>
<dbReference type="CAZy" id="GT2">
    <property type="family name" value="Glycosyltransferase Family 2"/>
</dbReference>
<dbReference type="InterPro" id="IPR029044">
    <property type="entry name" value="Nucleotide-diphossugar_trans"/>
</dbReference>
<reference evidence="2 3" key="1">
    <citation type="journal article" date="2009" name="Environ. Microbiol.">
        <title>Genome sequence of Desulfobacterium autotrophicum HRM2, a marine sulfate reducer oxidizing organic carbon completely to carbon dioxide.</title>
        <authorList>
            <person name="Strittmatter A.W."/>
            <person name="Liesegang H."/>
            <person name="Rabus R."/>
            <person name="Decker I."/>
            <person name="Amann J."/>
            <person name="Andres S."/>
            <person name="Henne A."/>
            <person name="Fricke W.F."/>
            <person name="Martinez-Arias R."/>
            <person name="Bartels D."/>
            <person name="Goesmann A."/>
            <person name="Krause L."/>
            <person name="Puehler A."/>
            <person name="Klenk H.P."/>
            <person name="Richter M."/>
            <person name="Schuler M."/>
            <person name="Gloeckner F.O."/>
            <person name="Meyerdierks A."/>
            <person name="Gottschalk G."/>
            <person name="Amann R."/>
        </authorList>
    </citation>
    <scope>NUCLEOTIDE SEQUENCE [LARGE SCALE GENOMIC DNA]</scope>
    <source>
        <strain evidence="3">ATCC 43914 / DSM 3382 / HRM2</strain>
    </source>
</reference>
<dbReference type="PANTHER" id="PTHR43685:SF2">
    <property type="entry name" value="GLYCOSYLTRANSFERASE 2-LIKE DOMAIN-CONTAINING PROTEIN"/>
    <property type="match status" value="1"/>
</dbReference>
<dbReference type="AlphaFoldDB" id="C0QAN4"/>
<dbReference type="GO" id="GO:0016757">
    <property type="term" value="F:glycosyltransferase activity"/>
    <property type="evidence" value="ECO:0007669"/>
    <property type="project" value="UniProtKB-KW"/>
</dbReference>
<dbReference type="CDD" id="cd00761">
    <property type="entry name" value="Glyco_tranf_GTA_type"/>
    <property type="match status" value="1"/>
</dbReference>
<name>C0QAN4_DESAH</name>
<dbReference type="Pfam" id="PF00535">
    <property type="entry name" value="Glycos_transf_2"/>
    <property type="match status" value="1"/>
</dbReference>
<dbReference type="SUPFAM" id="SSF53448">
    <property type="entry name" value="Nucleotide-diphospho-sugar transferases"/>
    <property type="match status" value="1"/>
</dbReference>
<gene>
    <name evidence="2" type="ordered locus">HRM2_37590</name>
</gene>
<dbReference type="RefSeq" id="WP_015905563.1">
    <property type="nucleotide sequence ID" value="NC_012108.1"/>
</dbReference>
<organism evidence="2 3">
    <name type="scientific">Desulforapulum autotrophicum (strain ATCC 43914 / DSM 3382 / VKM B-1955 / HRM2)</name>
    <name type="common">Desulfobacterium autotrophicum</name>
    <dbReference type="NCBI Taxonomy" id="177437"/>
    <lineage>
        <taxon>Bacteria</taxon>
        <taxon>Pseudomonadati</taxon>
        <taxon>Thermodesulfobacteriota</taxon>
        <taxon>Desulfobacteria</taxon>
        <taxon>Desulfobacterales</taxon>
        <taxon>Desulfobacteraceae</taxon>
        <taxon>Desulforapulum</taxon>
    </lineage>
</organism>
<keyword evidence="2" id="KW-0808">Transferase</keyword>
<dbReference type="Gene3D" id="3.90.550.10">
    <property type="entry name" value="Spore Coat Polysaccharide Biosynthesis Protein SpsA, Chain A"/>
    <property type="match status" value="1"/>
</dbReference>
<dbReference type="HOGENOM" id="CLU_025996_0_0_7"/>
<dbReference type="STRING" id="177437.HRM2_37590"/>
<dbReference type="InterPro" id="IPR001173">
    <property type="entry name" value="Glyco_trans_2-like"/>
</dbReference>
<dbReference type="InterPro" id="IPR050834">
    <property type="entry name" value="Glycosyltransf_2"/>
</dbReference>
<dbReference type="PANTHER" id="PTHR43685">
    <property type="entry name" value="GLYCOSYLTRANSFERASE"/>
    <property type="match status" value="1"/>
</dbReference>
<dbReference type="eggNOG" id="COG1216">
    <property type="taxonomic scope" value="Bacteria"/>
</dbReference>
<dbReference type="KEGG" id="dat:HRM2_37590"/>